<dbReference type="AlphaFoldDB" id="A0A0F9F8J6"/>
<name>A0A0F9F8J6_9ZZZZ</name>
<reference evidence="1" key="1">
    <citation type="journal article" date="2015" name="Nature">
        <title>Complex archaea that bridge the gap between prokaryotes and eukaryotes.</title>
        <authorList>
            <person name="Spang A."/>
            <person name="Saw J.H."/>
            <person name="Jorgensen S.L."/>
            <person name="Zaremba-Niedzwiedzka K."/>
            <person name="Martijn J."/>
            <person name="Lind A.E."/>
            <person name="van Eijk R."/>
            <person name="Schleper C."/>
            <person name="Guy L."/>
            <person name="Ettema T.J."/>
        </authorList>
    </citation>
    <scope>NUCLEOTIDE SEQUENCE</scope>
</reference>
<gene>
    <name evidence="1" type="ORF">LCGC14_1981920</name>
</gene>
<organism evidence="1">
    <name type="scientific">marine sediment metagenome</name>
    <dbReference type="NCBI Taxonomy" id="412755"/>
    <lineage>
        <taxon>unclassified sequences</taxon>
        <taxon>metagenomes</taxon>
        <taxon>ecological metagenomes</taxon>
    </lineage>
</organism>
<protein>
    <submittedName>
        <fullName evidence="1">Uncharacterized protein</fullName>
    </submittedName>
</protein>
<accession>A0A0F9F8J6</accession>
<comment type="caution">
    <text evidence="1">The sequence shown here is derived from an EMBL/GenBank/DDBJ whole genome shotgun (WGS) entry which is preliminary data.</text>
</comment>
<dbReference type="EMBL" id="LAZR01022193">
    <property type="protein sequence ID" value="KKL82719.1"/>
    <property type="molecule type" value="Genomic_DNA"/>
</dbReference>
<evidence type="ECO:0000313" key="1">
    <source>
        <dbReference type="EMBL" id="KKL82719.1"/>
    </source>
</evidence>
<proteinExistence type="predicted"/>
<sequence length="130" mass="15422">MDTLETYIRMADCEEIQGLRPEDTDEFSCEFLGGIWVERFNKASHNYDEKPPNIAPSYWIMDNVWLPRQDQLQEMVKRDSLHLILDFECFAISYGDLSTSMEQLWLAFVMKEKYNKTWDGGKWVVVRVQV</sequence>